<accession>A0ABW1SB98</accession>
<dbReference type="InterPro" id="IPR006143">
    <property type="entry name" value="RND_pump_MFP"/>
</dbReference>
<name>A0ABW1SB98_9PROT</name>
<keyword evidence="3" id="KW-0472">Membrane</keyword>
<dbReference type="SUPFAM" id="SSF111369">
    <property type="entry name" value="HlyD-like secretion proteins"/>
    <property type="match status" value="1"/>
</dbReference>
<feature type="domain" description="Multidrug resistance protein MdtA-like barrel-sandwich hybrid" evidence="4">
    <location>
        <begin position="72"/>
        <end position="213"/>
    </location>
</feature>
<keyword evidence="3" id="KW-1133">Transmembrane helix</keyword>
<sequence length="406" mass="43251">MSKTGSAILAVGLPVAILGVLGFGGFIALGALKPKPEKAAEAPLGLAVFYEPVKQLDLQLTVSSQGEVRPRREISISPQISGRVSSVSPSFIDGAFVRQGEILFRIEDADYQLARIRAQSQVASAEQGLVREQAESDIARRDWEELGTGDPSPLALREPQLAEARASLEAAKAQLRDAELALERTIIRAPFDGRVRTKEVDLGQYVSPGQELGRIFGTDIAEVTLPLNDDELGRLGLSLAFEESADNRGPAVTFTTNVAGQPRTWKGRVTRTSAAVDPATRLVSAIATVDDPFGEGADGDAPLAPGLFVSAEIEGQMLHDVLMAPRPALRKRDQIFIANPDDSTMSIRTVDVVYTSPEGVYVRSGVEAGEYAITSPIQAPFDGMKINIGGQASSANTVADTTDEQS</sequence>
<dbReference type="EMBL" id="JBHSSW010000017">
    <property type="protein sequence ID" value="MFC6198950.1"/>
    <property type="molecule type" value="Genomic_DNA"/>
</dbReference>
<keyword evidence="6" id="KW-1185">Reference proteome</keyword>
<reference evidence="6" key="1">
    <citation type="journal article" date="2019" name="Int. J. Syst. Evol. Microbiol.">
        <title>The Global Catalogue of Microorganisms (GCM) 10K type strain sequencing project: providing services to taxonomists for standard genome sequencing and annotation.</title>
        <authorList>
            <consortium name="The Broad Institute Genomics Platform"/>
            <consortium name="The Broad Institute Genome Sequencing Center for Infectious Disease"/>
            <person name="Wu L."/>
            <person name="Ma J."/>
        </authorList>
    </citation>
    <scope>NUCLEOTIDE SEQUENCE [LARGE SCALE GENOMIC DNA]</scope>
    <source>
        <strain evidence="6">CGMCC-1.15741</strain>
    </source>
</reference>
<dbReference type="Gene3D" id="1.10.287.470">
    <property type="entry name" value="Helix hairpin bin"/>
    <property type="match status" value="1"/>
</dbReference>
<evidence type="ECO:0000256" key="1">
    <source>
        <dbReference type="ARBA" id="ARBA00009477"/>
    </source>
</evidence>
<keyword evidence="3" id="KW-0812">Transmembrane</keyword>
<evidence type="ECO:0000256" key="2">
    <source>
        <dbReference type="SAM" id="Coils"/>
    </source>
</evidence>
<feature type="coiled-coil region" evidence="2">
    <location>
        <begin position="161"/>
        <end position="188"/>
    </location>
</feature>
<evidence type="ECO:0000259" key="4">
    <source>
        <dbReference type="Pfam" id="PF25917"/>
    </source>
</evidence>
<dbReference type="Gene3D" id="2.40.30.170">
    <property type="match status" value="1"/>
</dbReference>
<evidence type="ECO:0000313" key="6">
    <source>
        <dbReference type="Proteomes" id="UP001596303"/>
    </source>
</evidence>
<dbReference type="NCBIfam" id="TIGR01730">
    <property type="entry name" value="RND_mfp"/>
    <property type="match status" value="1"/>
</dbReference>
<feature type="transmembrane region" description="Helical" evidence="3">
    <location>
        <begin position="6"/>
        <end position="29"/>
    </location>
</feature>
<dbReference type="InterPro" id="IPR058625">
    <property type="entry name" value="MdtA-like_BSH"/>
</dbReference>
<organism evidence="5 6">
    <name type="scientific">Ponticaulis profundi</name>
    <dbReference type="NCBI Taxonomy" id="2665222"/>
    <lineage>
        <taxon>Bacteria</taxon>
        <taxon>Pseudomonadati</taxon>
        <taxon>Pseudomonadota</taxon>
        <taxon>Alphaproteobacteria</taxon>
        <taxon>Hyphomonadales</taxon>
        <taxon>Hyphomonadaceae</taxon>
        <taxon>Ponticaulis</taxon>
    </lineage>
</organism>
<dbReference type="Gene3D" id="2.40.50.100">
    <property type="match status" value="1"/>
</dbReference>
<keyword evidence="2" id="KW-0175">Coiled coil</keyword>
<comment type="similarity">
    <text evidence="1">Belongs to the membrane fusion protein (MFP) (TC 8.A.1) family.</text>
</comment>
<dbReference type="PANTHER" id="PTHR30469">
    <property type="entry name" value="MULTIDRUG RESISTANCE PROTEIN MDTA"/>
    <property type="match status" value="1"/>
</dbReference>
<comment type="caution">
    <text evidence="5">The sequence shown here is derived from an EMBL/GenBank/DDBJ whole genome shotgun (WGS) entry which is preliminary data.</text>
</comment>
<dbReference type="RefSeq" id="WP_377379606.1">
    <property type="nucleotide sequence ID" value="NZ_JBHSSW010000017.1"/>
</dbReference>
<evidence type="ECO:0000313" key="5">
    <source>
        <dbReference type="EMBL" id="MFC6198950.1"/>
    </source>
</evidence>
<protein>
    <submittedName>
        <fullName evidence="5">Efflux RND transporter periplasmic adaptor subunit</fullName>
    </submittedName>
</protein>
<proteinExistence type="inferred from homology"/>
<evidence type="ECO:0000256" key="3">
    <source>
        <dbReference type="SAM" id="Phobius"/>
    </source>
</evidence>
<dbReference type="PANTHER" id="PTHR30469:SF12">
    <property type="entry name" value="MULTIDRUG RESISTANCE PROTEIN MDTA"/>
    <property type="match status" value="1"/>
</dbReference>
<dbReference type="Pfam" id="PF25917">
    <property type="entry name" value="BSH_RND"/>
    <property type="match status" value="1"/>
</dbReference>
<dbReference type="Proteomes" id="UP001596303">
    <property type="component" value="Unassembled WGS sequence"/>
</dbReference>
<gene>
    <name evidence="5" type="ORF">ACFQDM_12725</name>
</gene>
<dbReference type="Gene3D" id="2.40.420.20">
    <property type="match status" value="1"/>
</dbReference>